<comment type="caution">
    <text evidence="2">The sequence shown here is derived from an EMBL/GenBank/DDBJ whole genome shotgun (WGS) entry which is preliminary data.</text>
</comment>
<dbReference type="PROSITE" id="PS51257">
    <property type="entry name" value="PROKAR_LIPOPROTEIN"/>
    <property type="match status" value="1"/>
</dbReference>
<evidence type="ECO:0000313" key="2">
    <source>
        <dbReference type="EMBL" id="TBO30331.1"/>
    </source>
</evidence>
<dbReference type="InterPro" id="IPR050464">
    <property type="entry name" value="Zeta_carotene_desat/Oxidored"/>
</dbReference>
<dbReference type="Pfam" id="PF01593">
    <property type="entry name" value="Amino_oxidase"/>
    <property type="match status" value="1"/>
</dbReference>
<feature type="domain" description="Amine oxidase" evidence="1">
    <location>
        <begin position="90"/>
        <end position="574"/>
    </location>
</feature>
<protein>
    <recommendedName>
        <fullName evidence="1">Amine oxidase domain-containing protein</fullName>
    </recommendedName>
</protein>
<dbReference type="PANTHER" id="PTHR42923:SF39">
    <property type="entry name" value="AMINO OXIDASE"/>
    <property type="match status" value="1"/>
</dbReference>
<evidence type="ECO:0000259" key="1">
    <source>
        <dbReference type="Pfam" id="PF01593"/>
    </source>
</evidence>
<keyword evidence="3" id="KW-1185">Reference proteome</keyword>
<accession>A0A4Q9H4C2</accession>
<dbReference type="InterPro" id="IPR002937">
    <property type="entry name" value="Amino_oxidase"/>
</dbReference>
<dbReference type="Gene3D" id="3.50.50.60">
    <property type="entry name" value="FAD/NAD(P)-binding domain"/>
    <property type="match status" value="2"/>
</dbReference>
<dbReference type="Proteomes" id="UP000292120">
    <property type="component" value="Unassembled WGS sequence"/>
</dbReference>
<proteinExistence type="predicted"/>
<name>A0A4Q9H4C2_9BURK</name>
<dbReference type="EMBL" id="SIXI01000004">
    <property type="protein sequence ID" value="TBO30331.1"/>
    <property type="molecule type" value="Genomic_DNA"/>
</dbReference>
<dbReference type="PANTHER" id="PTHR42923">
    <property type="entry name" value="PROTOPORPHYRINOGEN OXIDASE"/>
    <property type="match status" value="1"/>
</dbReference>
<dbReference type="AlphaFoldDB" id="A0A4Q9H4C2"/>
<dbReference type="PROSITE" id="PS51318">
    <property type="entry name" value="TAT"/>
    <property type="match status" value="1"/>
</dbReference>
<reference evidence="2 3" key="1">
    <citation type="submission" date="2019-02" db="EMBL/GenBank/DDBJ databases">
        <title>Aquabacterium sp. strain KMB7.</title>
        <authorList>
            <person name="Chen W.-M."/>
        </authorList>
    </citation>
    <scope>NUCLEOTIDE SEQUENCE [LARGE SCALE GENOMIC DNA]</scope>
    <source>
        <strain evidence="2 3">KMB7</strain>
    </source>
</reference>
<dbReference type="GO" id="GO:0016491">
    <property type="term" value="F:oxidoreductase activity"/>
    <property type="evidence" value="ECO:0007669"/>
    <property type="project" value="InterPro"/>
</dbReference>
<sequence>MNPSRRELLGTGARAGLATAAATAWPWLSGCGAGAPWRWGQALPPHITGAWVGGSMARGHAWRDQASLRSPPAVGAPVRTVHTLVVGAGVAGLAAAQRLVSQGLDDVVVLDLDDRPGGNAKGHVVQGLPCPLGAHYLPVPAASGGAHAGLSAWLQAQGLIHWRHGRWVGDERHLCHSPQERLFLPDGALPSGAWRGHWQEGLLPFEGLSAAEQGQVRRFESTVQALGASLGFAMPTHQQPWTTGHAALDGLSFAQWLDAQGFTAPALRWWLDYACRDDYGASLQAVSAWAGIQYVASRHMRIDGDSHEGDGVLTWPDGNAELVRRLAAPLGDRVRTGQAVVQVQAERHGATVWVWSAQRQALEPWQAQQVVMAVPLWVAARMVRNPVSALQAVQPWLHQAPWLVTQVLLAQAPVARAGAPLSWDNVFYSDQGAADQRMPSLGYVNARHQALAPPTGPTLLTHYWALGGDSPQQARQARQALAQAGWAEWAARVLADLVQVHPELPEQVLQMDLMRWGHGMVIPVPGLRGHAALRALVSGVPEAPRLHWAHSDLSAFSVLEEAFAHGQRAADQVLQASGKPRSRA</sequence>
<dbReference type="InterPro" id="IPR036188">
    <property type="entry name" value="FAD/NAD-bd_sf"/>
</dbReference>
<evidence type="ECO:0000313" key="3">
    <source>
        <dbReference type="Proteomes" id="UP000292120"/>
    </source>
</evidence>
<organism evidence="2 3">
    <name type="scientific">Aquabacterium lacunae</name>
    <dbReference type="NCBI Taxonomy" id="2528630"/>
    <lineage>
        <taxon>Bacteria</taxon>
        <taxon>Pseudomonadati</taxon>
        <taxon>Pseudomonadota</taxon>
        <taxon>Betaproteobacteria</taxon>
        <taxon>Burkholderiales</taxon>
        <taxon>Aquabacterium</taxon>
    </lineage>
</organism>
<dbReference type="InterPro" id="IPR006311">
    <property type="entry name" value="TAT_signal"/>
</dbReference>
<gene>
    <name evidence="2" type="ORF">EYS42_11615</name>
</gene>
<dbReference type="Gene3D" id="1.10.405.10">
    <property type="entry name" value="Guanine Nucleotide Dissociation Inhibitor, domain 1"/>
    <property type="match status" value="1"/>
</dbReference>
<dbReference type="OrthoDB" id="127573at2"/>
<dbReference type="SUPFAM" id="SSF51905">
    <property type="entry name" value="FAD/NAD(P)-binding domain"/>
    <property type="match status" value="1"/>
</dbReference>